<feature type="compositionally biased region" description="Basic and acidic residues" evidence="1">
    <location>
        <begin position="176"/>
        <end position="194"/>
    </location>
</feature>
<comment type="caution">
    <text evidence="4">The sequence shown here is derived from an EMBL/GenBank/DDBJ whole genome shotgun (WGS) entry which is preliminary data.</text>
</comment>
<evidence type="ECO:0000313" key="4">
    <source>
        <dbReference type="EMBL" id="KAG7486545.1"/>
    </source>
</evidence>
<dbReference type="GO" id="GO:0050853">
    <property type="term" value="P:B cell receptor signaling pathway"/>
    <property type="evidence" value="ECO:0007669"/>
    <property type="project" value="TreeGrafter"/>
</dbReference>
<keyword evidence="2" id="KW-0472">Membrane</keyword>
<feature type="region of interest" description="Disordered" evidence="1">
    <location>
        <begin position="128"/>
        <end position="148"/>
    </location>
</feature>
<protein>
    <submittedName>
        <fullName evidence="4">Uncharacterized protein</fullName>
    </submittedName>
</protein>
<keyword evidence="2" id="KW-0812">Transmembrane</keyword>
<dbReference type="EMBL" id="JAGKHQ010000018">
    <property type="protein sequence ID" value="KAG7486545.1"/>
    <property type="molecule type" value="Genomic_DNA"/>
</dbReference>
<name>A0AAV6Q9A9_SOLSE</name>
<dbReference type="PANTHER" id="PTHR35680:SF1">
    <property type="entry name" value="NFAT ACTIVATION MOLECULE 1"/>
    <property type="match status" value="1"/>
</dbReference>
<dbReference type="Proteomes" id="UP000693946">
    <property type="component" value="Linkage Group LG6"/>
</dbReference>
<keyword evidence="2" id="KW-1133">Transmembrane helix</keyword>
<keyword evidence="3" id="KW-0732">Signal</keyword>
<evidence type="ECO:0000256" key="1">
    <source>
        <dbReference type="SAM" id="MobiDB-lite"/>
    </source>
</evidence>
<keyword evidence="5" id="KW-1185">Reference proteome</keyword>
<dbReference type="AlphaFoldDB" id="A0AAV6Q9A9"/>
<feature type="region of interest" description="Disordered" evidence="1">
    <location>
        <begin position="176"/>
        <end position="206"/>
    </location>
</feature>
<evidence type="ECO:0000256" key="3">
    <source>
        <dbReference type="SAM" id="SignalP"/>
    </source>
</evidence>
<proteinExistence type="predicted"/>
<dbReference type="GO" id="GO:0001819">
    <property type="term" value="P:positive regulation of cytokine production"/>
    <property type="evidence" value="ECO:0007669"/>
    <property type="project" value="InterPro"/>
</dbReference>
<gene>
    <name evidence="4" type="ORF">JOB18_033366</name>
</gene>
<feature type="signal peptide" evidence="3">
    <location>
        <begin position="1"/>
        <end position="21"/>
    </location>
</feature>
<dbReference type="GO" id="GO:0045577">
    <property type="term" value="P:regulation of B cell differentiation"/>
    <property type="evidence" value="ECO:0007669"/>
    <property type="project" value="InterPro"/>
</dbReference>
<organism evidence="4 5">
    <name type="scientific">Solea senegalensis</name>
    <name type="common">Senegalese sole</name>
    <dbReference type="NCBI Taxonomy" id="28829"/>
    <lineage>
        <taxon>Eukaryota</taxon>
        <taxon>Metazoa</taxon>
        <taxon>Chordata</taxon>
        <taxon>Craniata</taxon>
        <taxon>Vertebrata</taxon>
        <taxon>Euteleostomi</taxon>
        <taxon>Actinopterygii</taxon>
        <taxon>Neopterygii</taxon>
        <taxon>Teleostei</taxon>
        <taxon>Neoteleostei</taxon>
        <taxon>Acanthomorphata</taxon>
        <taxon>Carangaria</taxon>
        <taxon>Pleuronectiformes</taxon>
        <taxon>Pleuronectoidei</taxon>
        <taxon>Soleidae</taxon>
        <taxon>Solea</taxon>
    </lineage>
</organism>
<feature type="transmembrane region" description="Helical" evidence="2">
    <location>
        <begin position="93"/>
        <end position="115"/>
    </location>
</feature>
<evidence type="ECO:0000313" key="5">
    <source>
        <dbReference type="Proteomes" id="UP000693946"/>
    </source>
</evidence>
<reference evidence="4 5" key="1">
    <citation type="journal article" date="2021" name="Sci. Rep.">
        <title>Chromosome anchoring in Senegalese sole (Solea senegalensis) reveals sex-associated markers and genome rearrangements in flatfish.</title>
        <authorList>
            <person name="Guerrero-Cozar I."/>
            <person name="Gomez-Garrido J."/>
            <person name="Berbel C."/>
            <person name="Martinez-Blanch J.F."/>
            <person name="Alioto T."/>
            <person name="Claros M.G."/>
            <person name="Gagnaire P.A."/>
            <person name="Manchado M."/>
        </authorList>
    </citation>
    <scope>NUCLEOTIDE SEQUENCE [LARGE SCALE GENOMIC DNA]</scope>
    <source>
        <strain evidence="4">Sse05_10M</strain>
    </source>
</reference>
<dbReference type="InterPro" id="IPR033549">
    <property type="entry name" value="NFAM1"/>
</dbReference>
<accession>A0AAV6Q9A9</accession>
<evidence type="ECO:0000256" key="2">
    <source>
        <dbReference type="SAM" id="Phobius"/>
    </source>
</evidence>
<feature type="chain" id="PRO_5043462216" evidence="3">
    <location>
        <begin position="22"/>
        <end position="218"/>
    </location>
</feature>
<dbReference type="GO" id="GO:0004888">
    <property type="term" value="F:transmembrane signaling receptor activity"/>
    <property type="evidence" value="ECO:0007669"/>
    <property type="project" value="InterPro"/>
</dbReference>
<dbReference type="PANTHER" id="PTHR35680">
    <property type="entry name" value="NFAT ACTIVATION MOLECULE 1"/>
    <property type="match status" value="1"/>
</dbReference>
<dbReference type="GO" id="GO:0050861">
    <property type="term" value="P:positive regulation of B cell receptor signaling pathway"/>
    <property type="evidence" value="ECO:0007669"/>
    <property type="project" value="InterPro"/>
</dbReference>
<dbReference type="GO" id="GO:0045121">
    <property type="term" value="C:membrane raft"/>
    <property type="evidence" value="ECO:0007669"/>
    <property type="project" value="TreeGrafter"/>
</dbReference>
<sequence length="218" mass="25105">MNAPLFFILTWIFVFFHVSVCLEKDTPDLYLDNTVFVAFAVDITREIPLTVKLKNVTISGEYVCQYHNTKVFWFLQVRNHGYKEPRIFDNTELIPVAVITATLLVFSVAGSVYVFRGNWKEQITKCGKTGGKQNQIGEERKTSETEEDTEIITAPSASFYCSLQVRPRSIYDSLEHLSADKEQDQRETKPDKTEPPNMVQQTIQLKDEDVFESVYENL</sequence>